<dbReference type="AlphaFoldDB" id="A0A512DJU1"/>
<evidence type="ECO:0000313" key="2">
    <source>
        <dbReference type="Proteomes" id="UP000321523"/>
    </source>
</evidence>
<dbReference type="Proteomes" id="UP000321523">
    <property type="component" value="Unassembled WGS sequence"/>
</dbReference>
<sequence length="98" mass="11218">MAQTISVIVSPEDRARLAAVIGDRNRPLKHVQRIRIVLLSADCLPVLEIARQVGVSRPLVWRWQRRFAEKGVTSCCVNPAASRARLRFRRRRYGGWSP</sequence>
<reference evidence="1 2" key="1">
    <citation type="submission" date="2019-07" db="EMBL/GenBank/DDBJ databases">
        <title>Whole genome shotgun sequence of Skermanella aerolata NBRC 106429.</title>
        <authorList>
            <person name="Hosoyama A."/>
            <person name="Uohara A."/>
            <person name="Ohji S."/>
            <person name="Ichikawa N."/>
        </authorList>
    </citation>
    <scope>NUCLEOTIDE SEQUENCE [LARGE SCALE GENOMIC DNA]</scope>
    <source>
        <strain evidence="1 2">NBRC 106429</strain>
    </source>
</reference>
<dbReference type="SUPFAM" id="SSF46689">
    <property type="entry name" value="Homeodomain-like"/>
    <property type="match status" value="1"/>
</dbReference>
<gene>
    <name evidence="1" type="ORF">SAE02_06080</name>
</gene>
<proteinExistence type="predicted"/>
<keyword evidence="2" id="KW-1185">Reference proteome</keyword>
<protein>
    <recommendedName>
        <fullName evidence="3">Transposase</fullName>
    </recommendedName>
</protein>
<comment type="caution">
    <text evidence="1">The sequence shown here is derived from an EMBL/GenBank/DDBJ whole genome shotgun (WGS) entry which is preliminary data.</text>
</comment>
<evidence type="ECO:0008006" key="3">
    <source>
        <dbReference type="Google" id="ProtNLM"/>
    </source>
</evidence>
<dbReference type="InterPro" id="IPR009057">
    <property type="entry name" value="Homeodomain-like_sf"/>
</dbReference>
<dbReference type="Pfam" id="PF13384">
    <property type="entry name" value="HTH_23"/>
    <property type="match status" value="1"/>
</dbReference>
<dbReference type="EMBL" id="BJYZ01000002">
    <property type="protein sequence ID" value="GEO36460.1"/>
    <property type="molecule type" value="Genomic_DNA"/>
</dbReference>
<accession>A0A512DJU1</accession>
<evidence type="ECO:0000313" key="1">
    <source>
        <dbReference type="EMBL" id="GEO36460.1"/>
    </source>
</evidence>
<organism evidence="1 2">
    <name type="scientific">Skermanella aerolata</name>
    <dbReference type="NCBI Taxonomy" id="393310"/>
    <lineage>
        <taxon>Bacteria</taxon>
        <taxon>Pseudomonadati</taxon>
        <taxon>Pseudomonadota</taxon>
        <taxon>Alphaproteobacteria</taxon>
        <taxon>Rhodospirillales</taxon>
        <taxon>Azospirillaceae</taxon>
        <taxon>Skermanella</taxon>
    </lineage>
</organism>
<name>A0A512DJU1_9PROT</name>